<dbReference type="Proteomes" id="UP000076878">
    <property type="component" value="Unassembled WGS sequence"/>
</dbReference>
<name>A0A143YNC9_9LACT</name>
<gene>
    <name evidence="1" type="ORF">TR210_1255</name>
</gene>
<dbReference type="EMBL" id="FJNB01000008">
    <property type="protein sequence ID" value="CZQ94963.1"/>
    <property type="molecule type" value="Genomic_DNA"/>
</dbReference>
<reference evidence="1 2" key="1">
    <citation type="submission" date="2016-02" db="EMBL/GenBank/DDBJ databases">
        <authorList>
            <person name="Wen L."/>
            <person name="He K."/>
            <person name="Yang H."/>
        </authorList>
    </citation>
    <scope>NUCLEOTIDE SEQUENCE [LARGE SCALE GENOMIC DNA]</scope>
    <source>
        <strain evidence="1">Trichococcus_R210</strain>
    </source>
</reference>
<evidence type="ECO:0000313" key="1">
    <source>
        <dbReference type="EMBL" id="CZQ94963.1"/>
    </source>
</evidence>
<protein>
    <submittedName>
        <fullName evidence="1">Uncharacterized protein</fullName>
    </submittedName>
</protein>
<dbReference type="AlphaFoldDB" id="A0A143YNC9"/>
<accession>A0A143YNC9</accession>
<evidence type="ECO:0000313" key="2">
    <source>
        <dbReference type="Proteomes" id="UP000076878"/>
    </source>
</evidence>
<proteinExistence type="predicted"/>
<organism evidence="1 2">
    <name type="scientific">Trichococcus ilyis</name>
    <dbReference type="NCBI Taxonomy" id="640938"/>
    <lineage>
        <taxon>Bacteria</taxon>
        <taxon>Bacillati</taxon>
        <taxon>Bacillota</taxon>
        <taxon>Bacilli</taxon>
        <taxon>Lactobacillales</taxon>
        <taxon>Carnobacteriaceae</taxon>
        <taxon>Trichococcus</taxon>
    </lineage>
</organism>
<sequence>MQLSIEERNMLRDFQGKGINVTVPVSCIMFLSHQR</sequence>